<gene>
    <name evidence="1" type="ORF">UX45_C0034G0009</name>
</gene>
<accession>A0A0G1PDJ8</accession>
<dbReference type="AlphaFoldDB" id="A0A0G1PDJ8"/>
<protein>
    <submittedName>
        <fullName evidence="1">Uncharacterized protein</fullName>
    </submittedName>
</protein>
<evidence type="ECO:0000313" key="1">
    <source>
        <dbReference type="EMBL" id="KKU30816.1"/>
    </source>
</evidence>
<proteinExistence type="predicted"/>
<reference evidence="1 2" key="1">
    <citation type="journal article" date="2015" name="Nature">
        <title>rRNA introns, odd ribosomes, and small enigmatic genomes across a large radiation of phyla.</title>
        <authorList>
            <person name="Brown C.T."/>
            <person name="Hug L.A."/>
            <person name="Thomas B.C."/>
            <person name="Sharon I."/>
            <person name="Castelle C.J."/>
            <person name="Singh A."/>
            <person name="Wilkins M.J."/>
            <person name="Williams K.H."/>
            <person name="Banfield J.F."/>
        </authorList>
    </citation>
    <scope>NUCLEOTIDE SEQUENCE [LARGE SCALE GENOMIC DNA]</scope>
</reference>
<organism evidence="1 2">
    <name type="scientific">Candidatus Uhrbacteria bacterium GW2011_GWF2_46_218</name>
    <dbReference type="NCBI Taxonomy" id="1619001"/>
    <lineage>
        <taxon>Bacteria</taxon>
        <taxon>Candidatus Uhriibacteriota</taxon>
    </lineage>
</organism>
<comment type="caution">
    <text evidence="1">The sequence shown here is derived from an EMBL/GenBank/DDBJ whole genome shotgun (WGS) entry which is preliminary data.</text>
</comment>
<evidence type="ECO:0000313" key="2">
    <source>
        <dbReference type="Proteomes" id="UP000034705"/>
    </source>
</evidence>
<dbReference type="Proteomes" id="UP000034705">
    <property type="component" value="Unassembled WGS sequence"/>
</dbReference>
<dbReference type="EMBL" id="LCMG01000034">
    <property type="protein sequence ID" value="KKU30816.1"/>
    <property type="molecule type" value="Genomic_DNA"/>
</dbReference>
<name>A0A0G1PDJ8_9BACT</name>
<sequence>MPGIGNDYTGFFFVVDVQVRAGDDKHFPILVFDENQFCMNVRHPNFANNIRREKEQSNTVPLYAQVEQTGKRCDHA</sequence>